<dbReference type="GO" id="GO:0140359">
    <property type="term" value="F:ABC-type transporter activity"/>
    <property type="evidence" value="ECO:0007669"/>
    <property type="project" value="InterPro"/>
</dbReference>
<keyword evidence="4 5" id="KW-0472">Membrane</keyword>
<feature type="transmembrane region" description="Helical" evidence="5">
    <location>
        <begin position="198"/>
        <end position="217"/>
    </location>
</feature>
<dbReference type="EMBL" id="LT629772">
    <property type="protein sequence ID" value="SDS53591.1"/>
    <property type="molecule type" value="Genomic_DNA"/>
</dbReference>
<name>A0A1H1T090_9ACTN</name>
<gene>
    <name evidence="7" type="ORF">SAMN04489812_2202</name>
</gene>
<keyword evidence="2 5" id="KW-0812">Transmembrane</keyword>
<accession>A0A1H1T090</accession>
<proteinExistence type="predicted"/>
<evidence type="ECO:0000256" key="1">
    <source>
        <dbReference type="ARBA" id="ARBA00004141"/>
    </source>
</evidence>
<feature type="transmembrane region" description="Helical" evidence="5">
    <location>
        <begin position="23"/>
        <end position="45"/>
    </location>
</feature>
<keyword evidence="3 5" id="KW-1133">Transmembrane helix</keyword>
<feature type="transmembrane region" description="Helical" evidence="5">
    <location>
        <begin position="262"/>
        <end position="281"/>
    </location>
</feature>
<dbReference type="AlphaFoldDB" id="A0A1H1T090"/>
<dbReference type="RefSeq" id="WP_091524379.1">
    <property type="nucleotide sequence ID" value="NZ_LT629772.1"/>
</dbReference>
<feature type="transmembrane region" description="Helical" evidence="5">
    <location>
        <begin position="229"/>
        <end position="250"/>
    </location>
</feature>
<evidence type="ECO:0000256" key="4">
    <source>
        <dbReference type="ARBA" id="ARBA00023136"/>
    </source>
</evidence>
<dbReference type="PANTHER" id="PTHR43471:SF3">
    <property type="entry name" value="ABC TRANSPORTER PERMEASE PROTEIN NATB"/>
    <property type="match status" value="1"/>
</dbReference>
<evidence type="ECO:0000259" key="6">
    <source>
        <dbReference type="Pfam" id="PF12698"/>
    </source>
</evidence>
<feature type="transmembrane region" description="Helical" evidence="5">
    <location>
        <begin position="316"/>
        <end position="338"/>
    </location>
</feature>
<dbReference type="InterPro" id="IPR013525">
    <property type="entry name" value="ABC2_TM"/>
</dbReference>
<evidence type="ECO:0000256" key="3">
    <source>
        <dbReference type="ARBA" id="ARBA00022989"/>
    </source>
</evidence>
<dbReference type="Pfam" id="PF12698">
    <property type="entry name" value="ABC2_membrane_3"/>
    <property type="match status" value="1"/>
</dbReference>
<dbReference type="OrthoDB" id="3268959at2"/>
<dbReference type="STRING" id="630515.SAMN04489812_2202"/>
<feature type="transmembrane region" description="Helical" evidence="5">
    <location>
        <begin position="140"/>
        <end position="161"/>
    </location>
</feature>
<dbReference type="GO" id="GO:0016020">
    <property type="term" value="C:membrane"/>
    <property type="evidence" value="ECO:0007669"/>
    <property type="project" value="UniProtKB-SubCell"/>
</dbReference>
<dbReference type="Proteomes" id="UP000199103">
    <property type="component" value="Chromosome I"/>
</dbReference>
<comment type="subcellular location">
    <subcellularLocation>
        <location evidence="1">Membrane</location>
        <topology evidence="1">Multi-pass membrane protein</topology>
    </subcellularLocation>
</comment>
<feature type="domain" description="ABC-2 type transporter transmembrane" evidence="6">
    <location>
        <begin position="22"/>
        <end position="335"/>
    </location>
</feature>
<organism evidence="7 8">
    <name type="scientific">Microlunatus soli</name>
    <dbReference type="NCBI Taxonomy" id="630515"/>
    <lineage>
        <taxon>Bacteria</taxon>
        <taxon>Bacillati</taxon>
        <taxon>Actinomycetota</taxon>
        <taxon>Actinomycetes</taxon>
        <taxon>Propionibacteriales</taxon>
        <taxon>Propionibacteriaceae</taxon>
        <taxon>Microlunatus</taxon>
    </lineage>
</organism>
<evidence type="ECO:0000256" key="2">
    <source>
        <dbReference type="ARBA" id="ARBA00022692"/>
    </source>
</evidence>
<protein>
    <submittedName>
        <fullName evidence="7">ABC-2 type transport system permease protein</fullName>
    </submittedName>
</protein>
<keyword evidence="8" id="KW-1185">Reference proteome</keyword>
<evidence type="ECO:0000313" key="8">
    <source>
        <dbReference type="Proteomes" id="UP000199103"/>
    </source>
</evidence>
<sequence>MNRSQQIWLVAEREILARVRSKAFLISTALMLAGVLASVIISGLLADRDHSTPVAAVGPAAQQIADSPELTVKTVNDREQGVQLLRDGTVDAVVISDNGNRTGLKIIAEDSSPDELVALLSVKPSVELLDRSQMSPMVRYFAALAFGVVFFISAVTFGGTIAQSVVEEKQTRIVEILLSTIPASVLLTGKIIGNSLLAFGQVVLLGACAVVGLTVTGDTQLLGALGAPIAWFVVFFVIGFVLLAAMYAAAASLVSRQEDVQSVLMPVTMLVMIPYFLVIFLNDNDLVITIMSYVPFSAAVGMPFRMFVSDAAWWEPLLSLLILIASTAGVIAIASRIYRNALLRVGARVTLRDALHGSDA</sequence>
<evidence type="ECO:0000313" key="7">
    <source>
        <dbReference type="EMBL" id="SDS53591.1"/>
    </source>
</evidence>
<evidence type="ECO:0000256" key="5">
    <source>
        <dbReference type="SAM" id="Phobius"/>
    </source>
</evidence>
<dbReference type="PANTHER" id="PTHR43471">
    <property type="entry name" value="ABC TRANSPORTER PERMEASE"/>
    <property type="match status" value="1"/>
</dbReference>
<reference evidence="7 8" key="1">
    <citation type="submission" date="2016-10" db="EMBL/GenBank/DDBJ databases">
        <authorList>
            <person name="de Groot N.N."/>
        </authorList>
    </citation>
    <scope>NUCLEOTIDE SEQUENCE [LARGE SCALE GENOMIC DNA]</scope>
    <source>
        <strain evidence="7 8">DSM 21800</strain>
    </source>
</reference>